<accession>A0A1C7M6E9</accession>
<organism evidence="1 2">
    <name type="scientific">Grifola frondosa</name>
    <name type="common">Maitake</name>
    <name type="synonym">Polyporus frondosus</name>
    <dbReference type="NCBI Taxonomy" id="5627"/>
    <lineage>
        <taxon>Eukaryota</taxon>
        <taxon>Fungi</taxon>
        <taxon>Dikarya</taxon>
        <taxon>Basidiomycota</taxon>
        <taxon>Agaricomycotina</taxon>
        <taxon>Agaricomycetes</taxon>
        <taxon>Polyporales</taxon>
        <taxon>Grifolaceae</taxon>
        <taxon>Grifola</taxon>
    </lineage>
</organism>
<reference evidence="1 2" key="1">
    <citation type="submission" date="2016-03" db="EMBL/GenBank/DDBJ databases">
        <title>Whole genome sequencing of Grifola frondosa 9006-11.</title>
        <authorList>
            <person name="Min B."/>
            <person name="Park H."/>
            <person name="Kim J.-G."/>
            <person name="Cho H."/>
            <person name="Oh Y.-L."/>
            <person name="Kong W.-S."/>
            <person name="Choi I.-G."/>
        </authorList>
    </citation>
    <scope>NUCLEOTIDE SEQUENCE [LARGE SCALE GENOMIC DNA]</scope>
    <source>
        <strain evidence="1 2">9006-11</strain>
    </source>
</reference>
<evidence type="ECO:0000313" key="2">
    <source>
        <dbReference type="Proteomes" id="UP000092993"/>
    </source>
</evidence>
<evidence type="ECO:0000313" key="1">
    <source>
        <dbReference type="EMBL" id="OBZ70624.1"/>
    </source>
</evidence>
<gene>
    <name evidence="1" type="ORF">A0H81_09395</name>
</gene>
<comment type="caution">
    <text evidence="1">The sequence shown here is derived from an EMBL/GenBank/DDBJ whole genome shotgun (WGS) entry which is preliminary data.</text>
</comment>
<dbReference type="AlphaFoldDB" id="A0A1C7M6E9"/>
<dbReference type="EMBL" id="LUGG01000013">
    <property type="protein sequence ID" value="OBZ70624.1"/>
    <property type="molecule type" value="Genomic_DNA"/>
</dbReference>
<name>A0A1C7M6E9_GRIFR</name>
<protein>
    <submittedName>
        <fullName evidence="1">Uncharacterized protein</fullName>
    </submittedName>
</protein>
<sequence length="121" mass="13666">MNIRYRAVWVDWFDVLPREKKTSSDSLGFVVGAARIPGRIDVLLSDPEVIKEPKNREVSPSHTFLISNTSDEVYDQSRTTFCADAVECRDNYTLLPTTYNHKELVSGSRSSSIAWEKGIAL</sequence>
<dbReference type="Proteomes" id="UP000092993">
    <property type="component" value="Unassembled WGS sequence"/>
</dbReference>
<proteinExistence type="predicted"/>
<keyword evidence="2" id="KW-1185">Reference proteome</keyword>